<evidence type="ECO:0000313" key="2">
    <source>
        <dbReference type="Proteomes" id="UP000466024"/>
    </source>
</evidence>
<protein>
    <submittedName>
        <fullName evidence="1">Uncharacterized protein</fullName>
    </submittedName>
</protein>
<organism evidence="1 2">
    <name type="scientific">Salinicola corii</name>
    <dbReference type="NCBI Taxonomy" id="2606937"/>
    <lineage>
        <taxon>Bacteria</taxon>
        <taxon>Pseudomonadati</taxon>
        <taxon>Pseudomonadota</taxon>
        <taxon>Gammaproteobacteria</taxon>
        <taxon>Oceanospirillales</taxon>
        <taxon>Halomonadaceae</taxon>
        <taxon>Salinicola</taxon>
    </lineage>
</organism>
<dbReference type="EMBL" id="VTPX01000021">
    <property type="protein sequence ID" value="KAA0015466.1"/>
    <property type="molecule type" value="Genomic_DNA"/>
</dbReference>
<gene>
    <name evidence="1" type="ORF">F0A16_20465</name>
</gene>
<accession>A0A640W8X9</accession>
<proteinExistence type="predicted"/>
<name>A0A640W8X9_9GAMM</name>
<reference evidence="1 2" key="1">
    <citation type="submission" date="2019-08" db="EMBL/GenBank/DDBJ databases">
        <title>Bioinformatics analysis of the strain L3 and L5.</title>
        <authorList>
            <person name="Li X."/>
        </authorList>
    </citation>
    <scope>NUCLEOTIDE SEQUENCE [LARGE SCALE GENOMIC DNA]</scope>
    <source>
        <strain evidence="1 2">L3</strain>
    </source>
</reference>
<keyword evidence="2" id="KW-1185">Reference proteome</keyword>
<evidence type="ECO:0000313" key="1">
    <source>
        <dbReference type="EMBL" id="KAA0015466.1"/>
    </source>
</evidence>
<comment type="caution">
    <text evidence="1">The sequence shown here is derived from an EMBL/GenBank/DDBJ whole genome shotgun (WGS) entry which is preliminary data.</text>
</comment>
<dbReference type="Proteomes" id="UP000466024">
    <property type="component" value="Unassembled WGS sequence"/>
</dbReference>
<dbReference type="RefSeq" id="WP_149437743.1">
    <property type="nucleotide sequence ID" value="NZ_VTPX01000021.1"/>
</dbReference>
<sequence>MGNVERRYGSNPLVRESSRDTLAEIRHQIAYQELSEDRDHPGYAQGLRMVYDAIPVLVQQVADEVGAEQNLLSQNVSK</sequence>
<dbReference type="AlphaFoldDB" id="A0A640W8X9"/>